<dbReference type="GO" id="GO:0006310">
    <property type="term" value="P:DNA recombination"/>
    <property type="evidence" value="ECO:0007669"/>
    <property type="project" value="UniProtKB-KW"/>
</dbReference>
<evidence type="ECO:0000256" key="4">
    <source>
        <dbReference type="ARBA" id="ARBA00023172"/>
    </source>
</evidence>
<evidence type="ECO:0000313" key="7">
    <source>
        <dbReference type="Proteomes" id="UP000006230"/>
    </source>
</evidence>
<organism evidence="6 7">
    <name type="scientific">Salipiger bermudensis (strain DSM 26914 / JCM 13377 / KCTC 12554 / HTCC2601)</name>
    <name type="common">Pelagibaca bermudensis</name>
    <dbReference type="NCBI Taxonomy" id="314265"/>
    <lineage>
        <taxon>Bacteria</taxon>
        <taxon>Pseudomonadati</taxon>
        <taxon>Pseudomonadota</taxon>
        <taxon>Alphaproteobacteria</taxon>
        <taxon>Rhodobacterales</taxon>
        <taxon>Roseobacteraceae</taxon>
        <taxon>Salipiger</taxon>
    </lineage>
</organism>
<dbReference type="InterPro" id="IPR050090">
    <property type="entry name" value="Tyrosine_recombinase_XerCD"/>
</dbReference>
<accession>Q0FHV4</accession>
<dbReference type="eggNOG" id="COG0582">
    <property type="taxonomic scope" value="Bacteria"/>
</dbReference>
<dbReference type="InterPro" id="IPR011010">
    <property type="entry name" value="DNA_brk_join_enz"/>
</dbReference>
<gene>
    <name evidence="6" type="ORF">R2601_24420</name>
</gene>
<evidence type="ECO:0000259" key="5">
    <source>
        <dbReference type="Pfam" id="PF00589"/>
    </source>
</evidence>
<dbReference type="OrthoDB" id="7222937at2"/>
<dbReference type="Gene3D" id="1.10.443.10">
    <property type="entry name" value="Intergrase catalytic core"/>
    <property type="match status" value="1"/>
</dbReference>
<feature type="domain" description="Tyr recombinase" evidence="5">
    <location>
        <begin position="431"/>
        <end position="571"/>
    </location>
</feature>
<dbReference type="Pfam" id="PF00589">
    <property type="entry name" value="Phage_integrase"/>
    <property type="match status" value="1"/>
</dbReference>
<name>Q0FHV4_SALBH</name>
<keyword evidence="4" id="KW-0233">DNA recombination</keyword>
<dbReference type="GO" id="GO:0015074">
    <property type="term" value="P:DNA integration"/>
    <property type="evidence" value="ECO:0007669"/>
    <property type="project" value="UniProtKB-KW"/>
</dbReference>
<dbReference type="CDD" id="cd01184">
    <property type="entry name" value="INT_C_like_1"/>
    <property type="match status" value="1"/>
</dbReference>
<dbReference type="PANTHER" id="PTHR30349">
    <property type="entry name" value="PHAGE INTEGRASE-RELATED"/>
    <property type="match status" value="1"/>
</dbReference>
<dbReference type="EMBL" id="AATQ01000067">
    <property type="protein sequence ID" value="EAU43763.1"/>
    <property type="molecule type" value="Genomic_DNA"/>
</dbReference>
<proteinExistence type="inferred from homology"/>
<evidence type="ECO:0000256" key="1">
    <source>
        <dbReference type="ARBA" id="ARBA00008857"/>
    </source>
</evidence>
<dbReference type="PANTHER" id="PTHR30349:SF41">
    <property type="entry name" value="INTEGRASE_RECOMBINASE PROTEIN MJ0367-RELATED"/>
    <property type="match status" value="1"/>
</dbReference>
<dbReference type="GO" id="GO:0003677">
    <property type="term" value="F:DNA binding"/>
    <property type="evidence" value="ECO:0007669"/>
    <property type="project" value="UniProtKB-KW"/>
</dbReference>
<dbReference type="InterPro" id="IPR002104">
    <property type="entry name" value="Integrase_catalytic"/>
</dbReference>
<dbReference type="Proteomes" id="UP000006230">
    <property type="component" value="Unassembled WGS sequence"/>
</dbReference>
<dbReference type="SUPFAM" id="SSF56349">
    <property type="entry name" value="DNA breaking-rejoining enzymes"/>
    <property type="match status" value="1"/>
</dbReference>
<evidence type="ECO:0000313" key="6">
    <source>
        <dbReference type="EMBL" id="EAU43763.1"/>
    </source>
</evidence>
<reference evidence="6 7" key="1">
    <citation type="journal article" date="2010" name="J. Bacteriol.">
        <title>Genome sequences of Pelagibaca bermudensis HTCC2601T and Maritimibacter alkaliphilus HTCC2654T, the type strains of two marine Roseobacter genera.</title>
        <authorList>
            <person name="Thrash J.C."/>
            <person name="Cho J.C."/>
            <person name="Ferriera S."/>
            <person name="Johnson J."/>
            <person name="Vergin K.L."/>
            <person name="Giovannoni S.J."/>
        </authorList>
    </citation>
    <scope>NUCLEOTIDE SEQUENCE [LARGE SCALE GENOMIC DNA]</scope>
    <source>
        <strain evidence="7">DSM 26914 / JCM 13377 / KCTC 12554 / HTCC2601</strain>
    </source>
</reference>
<dbReference type="AlphaFoldDB" id="Q0FHV4"/>
<evidence type="ECO:0000256" key="3">
    <source>
        <dbReference type="ARBA" id="ARBA00023125"/>
    </source>
</evidence>
<keyword evidence="7" id="KW-1185">Reference proteome</keyword>
<sequence>MLREAEVLAGRLTWLSTCAFDYAKGATNMETGLMQRLLSELVRFEIAAAGHARAIAPERTRVEAQLALQREQALQETLRDALFLGNREVARAPLRATAERLGVQLEEHTNDWMTLAYEATRVLLDLSMERARRDQGFYSAPSPFFQAAIASETMPASVAPHVLPMTPATPAHPGPATTATAAAEGLTPKVMQPTAAAIDGPPAPKAVRRTAITLSEAFEQYGEVRSQGKAGKDVDETAVPIKGVSYARNSLANLQSTAKLIVAIIGDKPVSELNKADFTEAFSILQKVPANHGKSSTETRSIRKIVQETDLKEQANKARVRAELEKAGASNGNIEAAEHQESIARLRVNTVYRHMQDTQRVLRYLIAHCYVNENFMKGVIWPKRELERLEILQEDNSRKIWGDELPKLFRTPVFQGQTTDIGNPMFWAPLISVHHSLREEEALQLRAADVACENGIHFFDIKVGAPWQRLKSKAATRRIPIHPNLIVLGFLDFVAMRRREGEDRLFPHLTRGKNRQTLSENFTKDFTRYRKSHGVYDKRIDFHSFRTQFNVELIKARTDSELRHILMGHEMETVNLKHYGGDGHDLAYLHEVIQRVQIDVSMIQSPFATAKKTKVSDLQAAQTRLRVV</sequence>
<keyword evidence="2" id="KW-0229">DNA integration</keyword>
<protein>
    <submittedName>
        <fullName evidence="6">Integrase</fullName>
    </submittedName>
</protein>
<dbReference type="InterPro" id="IPR013762">
    <property type="entry name" value="Integrase-like_cat_sf"/>
</dbReference>
<dbReference type="HOGENOM" id="CLU_435358_0_0_5"/>
<keyword evidence="3" id="KW-0238">DNA-binding</keyword>
<comment type="similarity">
    <text evidence="1">Belongs to the 'phage' integrase family.</text>
</comment>
<dbReference type="STRING" id="314265.R2601_24420"/>
<comment type="caution">
    <text evidence="6">The sequence shown here is derived from an EMBL/GenBank/DDBJ whole genome shotgun (WGS) entry which is preliminary data.</text>
</comment>
<evidence type="ECO:0000256" key="2">
    <source>
        <dbReference type="ARBA" id="ARBA00022908"/>
    </source>
</evidence>